<dbReference type="Pfam" id="PF00702">
    <property type="entry name" value="Hydrolase"/>
    <property type="match status" value="1"/>
</dbReference>
<evidence type="ECO:0008006" key="5">
    <source>
        <dbReference type="Google" id="ProtNLM"/>
    </source>
</evidence>
<organism evidence="4">
    <name type="scientific">Fusarium oxysporum (strain Fo5176)</name>
    <name type="common">Fusarium vascular wilt</name>
    <dbReference type="NCBI Taxonomy" id="660025"/>
    <lineage>
        <taxon>Eukaryota</taxon>
        <taxon>Fungi</taxon>
        <taxon>Dikarya</taxon>
        <taxon>Ascomycota</taxon>
        <taxon>Pezizomycotina</taxon>
        <taxon>Sordariomycetes</taxon>
        <taxon>Hypocreomycetidae</taxon>
        <taxon>Hypocreales</taxon>
        <taxon>Nectriaceae</taxon>
        <taxon>Fusarium</taxon>
        <taxon>Fusarium oxysporum species complex</taxon>
    </lineage>
</organism>
<evidence type="ECO:0000313" key="4">
    <source>
        <dbReference type="EMBL" id="EGU75412.1"/>
    </source>
</evidence>
<dbReference type="InterPro" id="IPR023198">
    <property type="entry name" value="PGP-like_dom2"/>
</dbReference>
<dbReference type="OrthoDB" id="2363873at2759"/>
<feature type="compositionally biased region" description="Polar residues" evidence="3">
    <location>
        <begin position="192"/>
        <end position="211"/>
    </location>
</feature>
<evidence type="ECO:0000256" key="1">
    <source>
        <dbReference type="ARBA" id="ARBA00022801"/>
    </source>
</evidence>
<protein>
    <recommendedName>
        <fullName evidence="5">2-haloalkanoic acid dehalogenase</fullName>
    </recommendedName>
</protein>
<dbReference type="GO" id="GO:0016787">
    <property type="term" value="F:hydrolase activity"/>
    <property type="evidence" value="ECO:0007669"/>
    <property type="project" value="UniProtKB-KW"/>
</dbReference>
<dbReference type="Gene3D" id="3.30.710.10">
    <property type="entry name" value="Potassium Channel Kv1.1, Chain A"/>
    <property type="match status" value="1"/>
</dbReference>
<dbReference type="InterPro" id="IPR036412">
    <property type="entry name" value="HAD-like_sf"/>
</dbReference>
<dbReference type="STRING" id="660025.F9G5Z0"/>
<dbReference type="PANTHER" id="PTHR43316:SF4">
    <property type="entry name" value="ACID DEHALOGENASE, PUTATIVE (AFU_ORTHOLOGUE AFUA_8G05870)-RELATED"/>
    <property type="match status" value="1"/>
</dbReference>
<evidence type="ECO:0000256" key="3">
    <source>
        <dbReference type="SAM" id="MobiDB-lite"/>
    </source>
</evidence>
<name>F9G5Z0_FUSOF</name>
<dbReference type="AlphaFoldDB" id="F9G5Z0"/>
<dbReference type="EMBL" id="AFQF01003485">
    <property type="protein sequence ID" value="EGU75412.1"/>
    <property type="molecule type" value="Genomic_DNA"/>
</dbReference>
<keyword evidence="2" id="KW-0175">Coiled coil</keyword>
<dbReference type="Gene3D" id="3.40.50.1000">
    <property type="entry name" value="HAD superfamily/HAD-like"/>
    <property type="match status" value="1"/>
</dbReference>
<dbReference type="PANTHER" id="PTHR43316">
    <property type="entry name" value="HYDROLASE, HALOACID DELAHOGENASE-RELATED"/>
    <property type="match status" value="1"/>
</dbReference>
<accession>F9G5Z0</accession>
<comment type="caution">
    <text evidence="4">The sequence shown here is derived from an EMBL/GenBank/DDBJ whole genome shotgun (WGS) entry which is preliminary data.</text>
</comment>
<dbReference type="Gene3D" id="1.20.5.1000">
    <property type="entry name" value="arf6 gtpase in complex with a specific effector, jip4"/>
    <property type="match status" value="1"/>
</dbReference>
<feature type="region of interest" description="Disordered" evidence="3">
    <location>
        <begin position="192"/>
        <end position="212"/>
    </location>
</feature>
<keyword evidence="1" id="KW-0378">Hydrolase</keyword>
<dbReference type="InterPro" id="IPR051540">
    <property type="entry name" value="S-2-haloacid_dehalogenase"/>
</dbReference>
<dbReference type="InterPro" id="IPR023214">
    <property type="entry name" value="HAD_sf"/>
</dbReference>
<evidence type="ECO:0000256" key="2">
    <source>
        <dbReference type="SAM" id="Coils"/>
    </source>
</evidence>
<sequence>MGAAPLSLTFLCQGFAFSIPQSIARAQSPKLAASLDAAQKISQNPVVTVKEFSLDTVNCMVEFFKSGCYEVDRRNFPSVLQAVGGAPAAPDRFMRDELTCHLQICAIGTHYGVPKLCELARDNIQKVFGGKWFDSVFLFTVAVVLKSKDDKLQRLLVTLARGHLHSLTTSNGFDHATMLRSFHPKFRDQDDILQQSGDQPKPTSALTTQDESSTKLEALRIEVSSLKQQVTAVSCERDELRDQFSAASVKKEELWQSIATLAAERDLLRNELSNVAAEKKEIRDIAAKVSTARDHAEQVMSDAKNKKSSAEVKAEENEKILETLQRELRVARSESGLLKARWDKEKTKSSILTQENDDLKQSLELERRSRVSITEFARDDVRNALKDEQKVTTDLTARLAQSSQALETERKRSATLVQELTQAKRNLELERQIKTGMSLSERDRIHETVGSQRSEISALVKERDEIKRELKMARTERNNESDRKWEITNKMNALIQAMDEWDECRHCGADFGTMMCLAWDGILILRPHPPPANLHHCLDANMSPSNGKYVVFDIVGTCVSYDKLTEAVEKQLGERLLAENVKPSLLVNLWIEAGEREYTYLSITNRYVAFDKLFASLFYRMLWLAGIQEPRSFASGADIEKITHGYMELEPRPDLKECFDKLRAAGFTVRGLTAGDFDRVLGYFDKAGIEFPKEHLISCDSFGVGKPDLKAYASTFEELKGAKELWFAAAHMWDVSAARLVGFKAAYCSVLEKEPCVDIFGEMDVMSDTLSDMADKIIQGSS</sequence>
<dbReference type="Gene3D" id="1.10.150.240">
    <property type="entry name" value="Putative phosphatase, domain 2"/>
    <property type="match status" value="1"/>
</dbReference>
<dbReference type="InterPro" id="IPR011333">
    <property type="entry name" value="SKP1/BTB/POZ_sf"/>
</dbReference>
<reference evidence="4" key="1">
    <citation type="journal article" date="2012" name="Mol. Plant Microbe Interact.">
        <title>A highly conserved effector in Fusarium oxysporum is required for full virulence on Arabidopsis.</title>
        <authorList>
            <person name="Thatcher L.F."/>
            <person name="Gardiner D.M."/>
            <person name="Kazan K."/>
            <person name="Manners J."/>
        </authorList>
    </citation>
    <scope>NUCLEOTIDE SEQUENCE [LARGE SCALE GENOMIC DNA]</scope>
    <source>
        <strain evidence="4">Fo5176</strain>
    </source>
</reference>
<dbReference type="PaxDb" id="5507-FOXG_03773P0"/>
<feature type="coiled-coil region" evidence="2">
    <location>
        <begin position="456"/>
        <end position="483"/>
    </location>
</feature>
<gene>
    <name evidence="4" type="ORF">FOXB_14072</name>
</gene>
<proteinExistence type="predicted"/>
<dbReference type="SUPFAM" id="SSF56784">
    <property type="entry name" value="HAD-like"/>
    <property type="match status" value="1"/>
</dbReference>